<sequence>MTLVVEKLSVHYGSIRVLSDISFSLPLGEVLCIIGPNGSGKSTLIKTIAGIMEPKYGNLSLEGQNLDSISRNEIAKKIGYVPQDFQYLTSSTVLEAVILGRRPHVQWSLTQHDLAKVDTAMEMLHITSMAEKMLTELSGGERQRVFIARAIAQEPDYFLFDEPTSALDIKHQIDVFQMIKRIADSQSRSVLVAVHDLNFAYHYADRVILLDKGEIVSMGTVEEVMTEENIISVYGIPMQFVTTDAGRYVLPDWKKAEDRTSPKPINVI</sequence>
<keyword evidence="4" id="KW-1278">Translocase</keyword>
<dbReference type="InterPro" id="IPR003593">
    <property type="entry name" value="AAA+_ATPase"/>
</dbReference>
<dbReference type="RefSeq" id="WP_011447355.1">
    <property type="nucleotide sequence ID" value="NC_007796.1"/>
</dbReference>
<dbReference type="EMBL" id="CP000254">
    <property type="protein sequence ID" value="ABD40060.1"/>
    <property type="molecule type" value="Genomic_DNA"/>
</dbReference>
<dbReference type="GeneID" id="3923073"/>
<evidence type="ECO:0000256" key="4">
    <source>
        <dbReference type="ARBA" id="ARBA00022967"/>
    </source>
</evidence>
<evidence type="ECO:0000256" key="6">
    <source>
        <dbReference type="ARBA" id="ARBA00058960"/>
    </source>
</evidence>
<dbReference type="PROSITE" id="PS00211">
    <property type="entry name" value="ABC_TRANSPORTER_1"/>
    <property type="match status" value="1"/>
</dbReference>
<feature type="domain" description="ABC transporter" evidence="10">
    <location>
        <begin position="3"/>
        <end position="237"/>
    </location>
</feature>
<evidence type="ECO:0000256" key="3">
    <source>
        <dbReference type="ARBA" id="ARBA00022840"/>
    </source>
</evidence>
<dbReference type="GO" id="GO:0015420">
    <property type="term" value="F:ABC-type vitamin B12 transporter activity"/>
    <property type="evidence" value="ECO:0007669"/>
    <property type="project" value="UniProtKB-EC"/>
</dbReference>
<comment type="catalytic activity">
    <reaction evidence="5">
        <text>an R-cob(III)alamin(out) + ATP + H2O = an R-cob(III)alamin(in) + ADP + phosphate + H(+)</text>
        <dbReference type="Rhea" id="RHEA:17873"/>
        <dbReference type="ChEBI" id="CHEBI:15377"/>
        <dbReference type="ChEBI" id="CHEBI:15378"/>
        <dbReference type="ChEBI" id="CHEBI:30616"/>
        <dbReference type="ChEBI" id="CHEBI:43474"/>
        <dbReference type="ChEBI" id="CHEBI:140785"/>
        <dbReference type="ChEBI" id="CHEBI:456216"/>
        <dbReference type="EC" id="7.6.2.8"/>
    </reaction>
</comment>
<dbReference type="Gene3D" id="3.40.50.300">
    <property type="entry name" value="P-loop containing nucleotide triphosphate hydrolases"/>
    <property type="match status" value="1"/>
</dbReference>
<dbReference type="CDD" id="cd03214">
    <property type="entry name" value="ABC_Iron-Siderophores_B12_Hemin"/>
    <property type="match status" value="1"/>
</dbReference>
<name>Q2FQQ8_METHJ</name>
<evidence type="ECO:0000256" key="2">
    <source>
        <dbReference type="ARBA" id="ARBA00022741"/>
    </source>
</evidence>
<keyword evidence="3" id="KW-0067">ATP-binding</keyword>
<dbReference type="Pfam" id="PF00005">
    <property type="entry name" value="ABC_tran"/>
    <property type="match status" value="1"/>
</dbReference>
<proteinExistence type="predicted"/>
<dbReference type="InterPro" id="IPR003439">
    <property type="entry name" value="ABC_transporter-like_ATP-bd"/>
</dbReference>
<dbReference type="EC" id="7.6.2.8" evidence="7"/>
<evidence type="ECO:0000313" key="12">
    <source>
        <dbReference type="Proteomes" id="UP000001941"/>
    </source>
</evidence>
<evidence type="ECO:0000256" key="8">
    <source>
        <dbReference type="ARBA" id="ARBA00073649"/>
    </source>
</evidence>
<dbReference type="PANTHER" id="PTHR42794">
    <property type="entry name" value="HEMIN IMPORT ATP-BINDING PROTEIN HMUV"/>
    <property type="match status" value="1"/>
</dbReference>
<evidence type="ECO:0000256" key="5">
    <source>
        <dbReference type="ARBA" id="ARBA00050590"/>
    </source>
</evidence>
<dbReference type="KEGG" id="mhu:Mhun_0289"/>
<dbReference type="InterPro" id="IPR017871">
    <property type="entry name" value="ABC_transporter-like_CS"/>
</dbReference>
<dbReference type="AlphaFoldDB" id="Q2FQQ8"/>
<evidence type="ECO:0000256" key="9">
    <source>
        <dbReference type="ARBA" id="ARBA00077139"/>
    </source>
</evidence>
<dbReference type="PANTHER" id="PTHR42794:SF1">
    <property type="entry name" value="HEMIN IMPORT ATP-BINDING PROTEIN HMUV"/>
    <property type="match status" value="1"/>
</dbReference>
<dbReference type="PROSITE" id="PS50893">
    <property type="entry name" value="ABC_TRANSPORTER_2"/>
    <property type="match status" value="1"/>
</dbReference>
<dbReference type="SUPFAM" id="SSF52540">
    <property type="entry name" value="P-loop containing nucleoside triphosphate hydrolases"/>
    <property type="match status" value="1"/>
</dbReference>
<accession>Q2FQQ8</accession>
<evidence type="ECO:0000256" key="7">
    <source>
        <dbReference type="ARBA" id="ARBA00066387"/>
    </source>
</evidence>
<evidence type="ECO:0000313" key="11">
    <source>
        <dbReference type="EMBL" id="ABD40060.1"/>
    </source>
</evidence>
<dbReference type="FunFam" id="3.40.50.300:FF:000134">
    <property type="entry name" value="Iron-enterobactin ABC transporter ATP-binding protein"/>
    <property type="match status" value="1"/>
</dbReference>
<evidence type="ECO:0000256" key="1">
    <source>
        <dbReference type="ARBA" id="ARBA00022448"/>
    </source>
</evidence>
<organism evidence="11 12">
    <name type="scientific">Methanospirillum hungatei JF-1 (strain ATCC 27890 / DSM 864 / NBRC 100397 / JF-1)</name>
    <dbReference type="NCBI Taxonomy" id="323259"/>
    <lineage>
        <taxon>Archaea</taxon>
        <taxon>Methanobacteriati</taxon>
        <taxon>Methanobacteriota</taxon>
        <taxon>Stenosarchaea group</taxon>
        <taxon>Methanomicrobia</taxon>
        <taxon>Methanomicrobiales</taxon>
        <taxon>Methanospirillaceae</taxon>
        <taxon>Methanospirillum</taxon>
    </lineage>
</organism>
<keyword evidence="12" id="KW-1185">Reference proteome</keyword>
<dbReference type="STRING" id="323259.Mhun_0289"/>
<gene>
    <name evidence="11" type="ordered locus">Mhun_0289</name>
</gene>
<dbReference type="InParanoid" id="Q2FQQ8"/>
<evidence type="ECO:0000259" key="10">
    <source>
        <dbReference type="PROSITE" id="PS50893"/>
    </source>
</evidence>
<protein>
    <recommendedName>
        <fullName evidence="8">Cobalamin import ATP-binding protein BtuD</fullName>
        <ecNumber evidence="7">7.6.2.8</ecNumber>
    </recommendedName>
    <alternativeName>
        <fullName evidence="9">Vitamin B12-transporting ATPase</fullName>
    </alternativeName>
</protein>
<keyword evidence="1" id="KW-0813">Transport</keyword>
<dbReference type="Proteomes" id="UP000001941">
    <property type="component" value="Chromosome"/>
</dbReference>
<dbReference type="SMART" id="SM00382">
    <property type="entry name" value="AAA"/>
    <property type="match status" value="1"/>
</dbReference>
<dbReference type="GO" id="GO:0016887">
    <property type="term" value="F:ATP hydrolysis activity"/>
    <property type="evidence" value="ECO:0007669"/>
    <property type="project" value="InterPro"/>
</dbReference>
<reference evidence="12" key="1">
    <citation type="journal article" date="2016" name="Stand. Genomic Sci.">
        <title>Complete genome sequence of Methanospirillum hungatei type strain JF1.</title>
        <authorList>
            <person name="Gunsalus R.P."/>
            <person name="Cook L.E."/>
            <person name="Crable B."/>
            <person name="Rohlin L."/>
            <person name="McDonald E."/>
            <person name="Mouttaki H."/>
            <person name="Sieber J.R."/>
            <person name="Poweleit N."/>
            <person name="Zhou H."/>
            <person name="Lapidus A.L."/>
            <person name="Daligault H.E."/>
            <person name="Land M."/>
            <person name="Gilna P."/>
            <person name="Ivanova N."/>
            <person name="Kyrpides N."/>
            <person name="Culley D.E."/>
            <person name="McInerney M.J."/>
        </authorList>
    </citation>
    <scope>NUCLEOTIDE SEQUENCE [LARGE SCALE GENOMIC DNA]</scope>
    <source>
        <strain evidence="12">ATCC 27890 / DSM 864 / NBRC 100397 / JF-1</strain>
    </source>
</reference>
<dbReference type="HOGENOM" id="CLU_000604_1_11_2"/>
<dbReference type="EnsemblBacteria" id="ABD40060">
    <property type="protein sequence ID" value="ABD40060"/>
    <property type="gene ID" value="Mhun_0289"/>
</dbReference>
<dbReference type="OrthoDB" id="24644at2157"/>
<keyword evidence="2" id="KW-0547">Nucleotide-binding</keyword>
<comment type="function">
    <text evidence="6">Required for corrinoid utilization. Probably part of the ABC transporter complex BtuCDF involved in cobalamin (vitamin B12) import. Probably responsible for energy coupling to the transport system.</text>
</comment>
<dbReference type="GO" id="GO:0005524">
    <property type="term" value="F:ATP binding"/>
    <property type="evidence" value="ECO:0007669"/>
    <property type="project" value="UniProtKB-KW"/>
</dbReference>
<dbReference type="eggNOG" id="arCOG00198">
    <property type="taxonomic scope" value="Archaea"/>
</dbReference>
<dbReference type="InterPro" id="IPR027417">
    <property type="entry name" value="P-loop_NTPase"/>
</dbReference>